<dbReference type="Pfam" id="PF03073">
    <property type="entry name" value="TspO_MBR"/>
    <property type="match status" value="1"/>
</dbReference>
<dbReference type="PANTHER" id="PTHR10057">
    <property type="entry name" value="PERIPHERAL-TYPE BENZODIAZEPINE RECEPTOR"/>
    <property type="match status" value="1"/>
</dbReference>
<sequence length="159" mass="18261">MKQKYAKTSLFVFIILCLAVEIGASYWTNLSVSTWYPSLIKPSWTPPGWLFGPIWTILYLMIAISGWLIFTAEYSSRRTIALMFYGTQLTLNLLWSFLFFSLKSPVLGLIDILLLSLLIILTIFSAWSVRRLAAILLIPYLIWVIYATSLNAKIWLLNV</sequence>
<organism evidence="7 8">
    <name type="scientific">Candidatus Protochlamydia naegleriophila</name>
    <dbReference type="NCBI Taxonomy" id="389348"/>
    <lineage>
        <taxon>Bacteria</taxon>
        <taxon>Pseudomonadati</taxon>
        <taxon>Chlamydiota</taxon>
        <taxon>Chlamydiia</taxon>
        <taxon>Parachlamydiales</taxon>
        <taxon>Parachlamydiaceae</taxon>
        <taxon>Candidatus Protochlamydia</taxon>
    </lineage>
</organism>
<evidence type="ECO:0000313" key="7">
    <source>
        <dbReference type="EMBL" id="CUI17445.1"/>
    </source>
</evidence>
<dbReference type="PIRSF" id="PIRSF005859">
    <property type="entry name" value="PBR"/>
    <property type="match status" value="1"/>
</dbReference>
<dbReference type="InParanoid" id="A0A0U5JHI9"/>
<feature type="transmembrane region" description="Helical" evidence="6">
    <location>
        <begin position="48"/>
        <end position="70"/>
    </location>
</feature>
<dbReference type="AlphaFoldDB" id="A0A0U5JHI9"/>
<comment type="similarity">
    <text evidence="2">Belongs to the TspO/BZRP family.</text>
</comment>
<dbReference type="InterPro" id="IPR004307">
    <property type="entry name" value="TspO_MBR"/>
</dbReference>
<feature type="transmembrane region" description="Helical" evidence="6">
    <location>
        <begin position="134"/>
        <end position="156"/>
    </location>
</feature>
<evidence type="ECO:0000256" key="5">
    <source>
        <dbReference type="ARBA" id="ARBA00023136"/>
    </source>
</evidence>
<dbReference type="EMBL" id="LN879502">
    <property type="protein sequence ID" value="CUI17445.1"/>
    <property type="molecule type" value="Genomic_DNA"/>
</dbReference>
<evidence type="ECO:0000313" key="8">
    <source>
        <dbReference type="Proteomes" id="UP000069902"/>
    </source>
</evidence>
<keyword evidence="8" id="KW-1185">Reference proteome</keyword>
<keyword evidence="4 6" id="KW-1133">Transmembrane helix</keyword>
<evidence type="ECO:0000256" key="4">
    <source>
        <dbReference type="ARBA" id="ARBA00022989"/>
    </source>
</evidence>
<dbReference type="GO" id="GO:0016020">
    <property type="term" value="C:membrane"/>
    <property type="evidence" value="ECO:0007669"/>
    <property type="project" value="UniProtKB-SubCell"/>
</dbReference>
<feature type="transmembrane region" description="Helical" evidence="6">
    <location>
        <begin position="82"/>
        <end position="100"/>
    </location>
</feature>
<accession>A0A0U5JHI9</accession>
<dbReference type="PANTHER" id="PTHR10057:SF0">
    <property type="entry name" value="TRANSLOCATOR PROTEIN"/>
    <property type="match status" value="1"/>
</dbReference>
<reference evidence="8" key="1">
    <citation type="submission" date="2015-09" db="EMBL/GenBank/DDBJ databases">
        <authorList>
            <person name="Bertelli C."/>
        </authorList>
    </citation>
    <scope>NUCLEOTIDE SEQUENCE [LARGE SCALE GENOMIC DNA]</scope>
    <source>
        <strain evidence="8">KNic</strain>
    </source>
</reference>
<dbReference type="Gene3D" id="1.20.1260.100">
    <property type="entry name" value="TspO/MBR protein"/>
    <property type="match status" value="1"/>
</dbReference>
<dbReference type="RefSeq" id="WP_059061633.1">
    <property type="nucleotide sequence ID" value="NZ_LN879502.1"/>
</dbReference>
<dbReference type="PATRIC" id="fig|389348.3.peg.2066"/>
<dbReference type="CDD" id="cd15904">
    <property type="entry name" value="TSPO_MBR"/>
    <property type="match status" value="1"/>
</dbReference>
<protein>
    <submittedName>
        <fullName evidence="7">Conserved hypothetical membrane protein</fullName>
    </submittedName>
</protein>
<keyword evidence="3 6" id="KW-0812">Transmembrane</keyword>
<evidence type="ECO:0000256" key="6">
    <source>
        <dbReference type="SAM" id="Phobius"/>
    </source>
</evidence>
<keyword evidence="5 6" id="KW-0472">Membrane</keyword>
<evidence type="ECO:0000256" key="2">
    <source>
        <dbReference type="ARBA" id="ARBA00007524"/>
    </source>
</evidence>
<evidence type="ECO:0000256" key="1">
    <source>
        <dbReference type="ARBA" id="ARBA00004141"/>
    </source>
</evidence>
<dbReference type="GO" id="GO:0033013">
    <property type="term" value="P:tetrapyrrole metabolic process"/>
    <property type="evidence" value="ECO:0007669"/>
    <property type="project" value="UniProtKB-ARBA"/>
</dbReference>
<comment type="subcellular location">
    <subcellularLocation>
        <location evidence="1">Membrane</location>
        <topology evidence="1">Multi-pass membrane protein</topology>
    </subcellularLocation>
</comment>
<dbReference type="InterPro" id="IPR038330">
    <property type="entry name" value="TspO/MBR-related_sf"/>
</dbReference>
<proteinExistence type="inferred from homology"/>
<dbReference type="KEGG" id="pnl:PNK_1838"/>
<dbReference type="FunFam" id="1.20.1260.100:FF:000001">
    <property type="entry name" value="translocator protein 2"/>
    <property type="match status" value="1"/>
</dbReference>
<dbReference type="Proteomes" id="UP000069902">
    <property type="component" value="Chromosome cPNK"/>
</dbReference>
<name>A0A0U5JHI9_9BACT</name>
<feature type="transmembrane region" description="Helical" evidence="6">
    <location>
        <begin position="106"/>
        <end position="127"/>
    </location>
</feature>
<gene>
    <name evidence="7" type="ORF">PNK_1838</name>
</gene>
<evidence type="ECO:0000256" key="3">
    <source>
        <dbReference type="ARBA" id="ARBA00022692"/>
    </source>
</evidence>